<name>A0AAD5AJ22_SILAS</name>
<evidence type="ECO:0000256" key="6">
    <source>
        <dbReference type="ARBA" id="ARBA00023136"/>
    </source>
</evidence>
<dbReference type="InterPro" id="IPR003599">
    <property type="entry name" value="Ig_sub"/>
</dbReference>
<sequence>GDSVLLPCSCTDLHTKPQSFTWKRYSHGRYPYNWVQISPESEQYKDRLQLVNDQSSGNVSLLISHLTVEDGGVYRCNTESEYRDIRLTVEGCTLNHETVYLTGFVGHFVLLPCSCSELQAKPQTLKWTFNEESNYNKIFPKDQTNHYTHRVQLINDHHPGNLSLLILHLTVEDEGDYRCDI</sequence>
<dbReference type="GO" id="GO:0031295">
    <property type="term" value="P:T cell costimulation"/>
    <property type="evidence" value="ECO:0007669"/>
    <property type="project" value="TreeGrafter"/>
</dbReference>
<feature type="non-terminal residue" evidence="12">
    <location>
        <position position="1"/>
    </location>
</feature>
<dbReference type="InterPro" id="IPR036179">
    <property type="entry name" value="Ig-like_dom_sf"/>
</dbReference>
<keyword evidence="4" id="KW-0732">Signal</keyword>
<dbReference type="GO" id="GO:0042102">
    <property type="term" value="P:positive regulation of T cell proliferation"/>
    <property type="evidence" value="ECO:0007669"/>
    <property type="project" value="TreeGrafter"/>
</dbReference>
<dbReference type="InterPro" id="IPR007110">
    <property type="entry name" value="Ig-like_dom"/>
</dbReference>
<evidence type="ECO:0000256" key="1">
    <source>
        <dbReference type="ARBA" id="ARBA00004251"/>
    </source>
</evidence>
<keyword evidence="2" id="KW-1003">Cell membrane</keyword>
<dbReference type="InterPro" id="IPR013783">
    <property type="entry name" value="Ig-like_fold"/>
</dbReference>
<feature type="domain" description="Ig-like" evidence="11">
    <location>
        <begin position="106"/>
        <end position="181"/>
    </location>
</feature>
<dbReference type="SUPFAM" id="SSF48726">
    <property type="entry name" value="Immunoglobulin"/>
    <property type="match status" value="2"/>
</dbReference>
<dbReference type="AlphaFoldDB" id="A0AAD5AJ22"/>
<feature type="non-terminal residue" evidence="12">
    <location>
        <position position="181"/>
    </location>
</feature>
<dbReference type="Pfam" id="PF07686">
    <property type="entry name" value="V-set"/>
    <property type="match status" value="2"/>
</dbReference>
<keyword evidence="10" id="KW-0393">Immunoglobulin domain</keyword>
<evidence type="ECO:0000256" key="2">
    <source>
        <dbReference type="ARBA" id="ARBA00022475"/>
    </source>
</evidence>
<dbReference type="GO" id="GO:0042130">
    <property type="term" value="P:negative regulation of T cell proliferation"/>
    <property type="evidence" value="ECO:0007669"/>
    <property type="project" value="TreeGrafter"/>
</dbReference>
<dbReference type="PROSITE" id="PS50835">
    <property type="entry name" value="IG_LIKE"/>
    <property type="match status" value="2"/>
</dbReference>
<comment type="subcellular location">
    <subcellularLocation>
        <location evidence="1">Cell membrane</location>
        <topology evidence="1">Single-pass type I membrane protein</topology>
    </subcellularLocation>
</comment>
<evidence type="ECO:0000256" key="9">
    <source>
        <dbReference type="ARBA" id="ARBA00023180"/>
    </source>
</evidence>
<dbReference type="InterPro" id="IPR013106">
    <property type="entry name" value="Ig_V-set"/>
</dbReference>
<dbReference type="EMBL" id="MU551707">
    <property type="protein sequence ID" value="KAI5617010.1"/>
    <property type="molecule type" value="Genomic_DNA"/>
</dbReference>
<dbReference type="GO" id="GO:0006955">
    <property type="term" value="P:immune response"/>
    <property type="evidence" value="ECO:0007669"/>
    <property type="project" value="TreeGrafter"/>
</dbReference>
<protein>
    <recommendedName>
        <fullName evidence="11">Ig-like domain-containing protein</fullName>
    </recommendedName>
</protein>
<dbReference type="GO" id="GO:0009897">
    <property type="term" value="C:external side of plasma membrane"/>
    <property type="evidence" value="ECO:0007669"/>
    <property type="project" value="TreeGrafter"/>
</dbReference>
<evidence type="ECO:0000256" key="7">
    <source>
        <dbReference type="ARBA" id="ARBA00023157"/>
    </source>
</evidence>
<evidence type="ECO:0000256" key="10">
    <source>
        <dbReference type="ARBA" id="ARBA00023319"/>
    </source>
</evidence>
<organism evidence="12 13">
    <name type="scientific">Silurus asotus</name>
    <name type="common">Amur catfish</name>
    <name type="synonym">Parasilurus asotus</name>
    <dbReference type="NCBI Taxonomy" id="30991"/>
    <lineage>
        <taxon>Eukaryota</taxon>
        <taxon>Metazoa</taxon>
        <taxon>Chordata</taxon>
        <taxon>Craniata</taxon>
        <taxon>Vertebrata</taxon>
        <taxon>Euteleostomi</taxon>
        <taxon>Actinopterygii</taxon>
        <taxon>Neopterygii</taxon>
        <taxon>Teleostei</taxon>
        <taxon>Ostariophysi</taxon>
        <taxon>Siluriformes</taxon>
        <taxon>Siluridae</taxon>
        <taxon>Silurus</taxon>
    </lineage>
</organism>
<dbReference type="GO" id="GO:0071222">
    <property type="term" value="P:cellular response to lipopolysaccharide"/>
    <property type="evidence" value="ECO:0007669"/>
    <property type="project" value="TreeGrafter"/>
</dbReference>
<evidence type="ECO:0000313" key="13">
    <source>
        <dbReference type="Proteomes" id="UP001205998"/>
    </source>
</evidence>
<keyword evidence="6" id="KW-0472">Membrane</keyword>
<dbReference type="SMART" id="SM00406">
    <property type="entry name" value="IGv"/>
    <property type="match status" value="2"/>
</dbReference>
<evidence type="ECO:0000256" key="5">
    <source>
        <dbReference type="ARBA" id="ARBA00022989"/>
    </source>
</evidence>
<evidence type="ECO:0000313" key="12">
    <source>
        <dbReference type="EMBL" id="KAI5617010.1"/>
    </source>
</evidence>
<keyword evidence="9" id="KW-0325">Glycoprotein</keyword>
<dbReference type="PANTHER" id="PTHR25466:SF14">
    <property type="entry name" value="BUTYROPHILIN SUBFAMILY 2 MEMBER A2-LIKE-RELATED"/>
    <property type="match status" value="1"/>
</dbReference>
<dbReference type="SMART" id="SM00409">
    <property type="entry name" value="IG"/>
    <property type="match status" value="1"/>
</dbReference>
<reference evidence="12" key="1">
    <citation type="submission" date="2018-07" db="EMBL/GenBank/DDBJ databases">
        <title>Comparative genomics of catfishes provides insights into carnivory and benthic adaptation.</title>
        <authorList>
            <person name="Zhang Y."/>
            <person name="Wang D."/>
            <person name="Peng Z."/>
            <person name="Zheng S."/>
            <person name="Shao F."/>
            <person name="Tao W."/>
        </authorList>
    </citation>
    <scope>NUCLEOTIDE SEQUENCE</scope>
    <source>
        <strain evidence="12">Chongqing</strain>
    </source>
</reference>
<gene>
    <name evidence="12" type="ORF">C0J50_23263</name>
</gene>
<dbReference type="Proteomes" id="UP001205998">
    <property type="component" value="Unassembled WGS sequence"/>
</dbReference>
<dbReference type="GO" id="GO:0007166">
    <property type="term" value="P:cell surface receptor signaling pathway"/>
    <property type="evidence" value="ECO:0007669"/>
    <property type="project" value="TreeGrafter"/>
</dbReference>
<keyword evidence="8" id="KW-0675">Receptor</keyword>
<accession>A0AAD5AJ22</accession>
<keyword evidence="7" id="KW-1015">Disulfide bond</keyword>
<evidence type="ECO:0000256" key="4">
    <source>
        <dbReference type="ARBA" id="ARBA00022729"/>
    </source>
</evidence>
<keyword evidence="3" id="KW-0812">Transmembrane</keyword>
<comment type="caution">
    <text evidence="12">The sequence shown here is derived from an EMBL/GenBank/DDBJ whole genome shotgun (WGS) entry which is preliminary data.</text>
</comment>
<dbReference type="Gene3D" id="2.60.40.10">
    <property type="entry name" value="Immunoglobulins"/>
    <property type="match status" value="2"/>
</dbReference>
<proteinExistence type="predicted"/>
<feature type="domain" description="Ig-like" evidence="11">
    <location>
        <begin position="1"/>
        <end position="86"/>
    </location>
</feature>
<keyword evidence="13" id="KW-1185">Reference proteome</keyword>
<evidence type="ECO:0000256" key="3">
    <source>
        <dbReference type="ARBA" id="ARBA00022692"/>
    </source>
</evidence>
<dbReference type="InterPro" id="IPR051713">
    <property type="entry name" value="T-cell_Activation_Regulation"/>
</dbReference>
<evidence type="ECO:0000256" key="8">
    <source>
        <dbReference type="ARBA" id="ARBA00023170"/>
    </source>
</evidence>
<keyword evidence="5" id="KW-1133">Transmembrane helix</keyword>
<dbReference type="PANTHER" id="PTHR25466">
    <property type="entry name" value="T-LYMPHOCYTE ACTIVATION ANTIGEN"/>
    <property type="match status" value="1"/>
</dbReference>
<evidence type="ECO:0000259" key="11">
    <source>
        <dbReference type="PROSITE" id="PS50835"/>
    </source>
</evidence>